<reference evidence="2 3" key="1">
    <citation type="journal article" date="2020" name="BMC Genomics">
        <title>Intraspecific diversification of the crop wild relative Brassica cretica Lam. using demographic model selection.</title>
        <authorList>
            <person name="Kioukis A."/>
            <person name="Michalopoulou V.A."/>
            <person name="Briers L."/>
            <person name="Pirintsos S."/>
            <person name="Studholme D.J."/>
            <person name="Pavlidis P."/>
            <person name="Sarris P.F."/>
        </authorList>
    </citation>
    <scope>NUCLEOTIDE SEQUENCE [LARGE SCALE GENOMIC DNA]</scope>
    <source>
        <strain evidence="3">cv. PFS-1207/04</strain>
    </source>
</reference>
<evidence type="ECO:0000313" key="3">
    <source>
        <dbReference type="Proteomes" id="UP000266723"/>
    </source>
</evidence>
<sequence length="104" mass="11637">MDPSQDPPSLVIESQPKSSGVAVEGEALRQTPTPDPRWPYLGLWKALALLKGSNILVPTLPSLTTINNFILSRRFRFLLREMVMIVGVKNGYDKFNIQNVRGTK</sequence>
<accession>A0ABQ7CHH2</accession>
<evidence type="ECO:0000313" key="2">
    <source>
        <dbReference type="EMBL" id="KAF3551160.1"/>
    </source>
</evidence>
<organism evidence="2 3">
    <name type="scientific">Brassica cretica</name>
    <name type="common">Mustard</name>
    <dbReference type="NCBI Taxonomy" id="69181"/>
    <lineage>
        <taxon>Eukaryota</taxon>
        <taxon>Viridiplantae</taxon>
        <taxon>Streptophyta</taxon>
        <taxon>Embryophyta</taxon>
        <taxon>Tracheophyta</taxon>
        <taxon>Spermatophyta</taxon>
        <taxon>Magnoliopsida</taxon>
        <taxon>eudicotyledons</taxon>
        <taxon>Gunneridae</taxon>
        <taxon>Pentapetalae</taxon>
        <taxon>rosids</taxon>
        <taxon>malvids</taxon>
        <taxon>Brassicales</taxon>
        <taxon>Brassicaceae</taxon>
        <taxon>Brassiceae</taxon>
        <taxon>Brassica</taxon>
    </lineage>
</organism>
<dbReference type="EMBL" id="QGKV02000832">
    <property type="protein sequence ID" value="KAF3551160.1"/>
    <property type="molecule type" value="Genomic_DNA"/>
</dbReference>
<proteinExistence type="predicted"/>
<feature type="region of interest" description="Disordered" evidence="1">
    <location>
        <begin position="1"/>
        <end position="31"/>
    </location>
</feature>
<comment type="caution">
    <text evidence="2">The sequence shown here is derived from an EMBL/GenBank/DDBJ whole genome shotgun (WGS) entry which is preliminary data.</text>
</comment>
<name>A0ABQ7CHH2_BRACR</name>
<dbReference type="Proteomes" id="UP000266723">
    <property type="component" value="Unassembled WGS sequence"/>
</dbReference>
<protein>
    <submittedName>
        <fullName evidence="2">Uncharacterized protein</fullName>
    </submittedName>
</protein>
<evidence type="ECO:0000256" key="1">
    <source>
        <dbReference type="SAM" id="MobiDB-lite"/>
    </source>
</evidence>
<keyword evidence="3" id="KW-1185">Reference proteome</keyword>
<gene>
    <name evidence="2" type="ORF">DY000_02010448</name>
</gene>